<keyword evidence="1 6" id="KW-0479">Metal-binding</keyword>
<feature type="compositionally biased region" description="Basic and acidic residues" evidence="7">
    <location>
        <begin position="32"/>
        <end position="41"/>
    </location>
</feature>
<evidence type="ECO:0000313" key="9">
    <source>
        <dbReference type="Proteomes" id="UP000053820"/>
    </source>
</evidence>
<name>A0A0C9VW95_9AGAM</name>
<feature type="compositionally biased region" description="Basic and acidic residues" evidence="7">
    <location>
        <begin position="1"/>
        <end position="16"/>
    </location>
</feature>
<organism evidence="8 9">
    <name type="scientific">Hydnomerulius pinastri MD-312</name>
    <dbReference type="NCBI Taxonomy" id="994086"/>
    <lineage>
        <taxon>Eukaryota</taxon>
        <taxon>Fungi</taxon>
        <taxon>Dikarya</taxon>
        <taxon>Basidiomycota</taxon>
        <taxon>Agaricomycotina</taxon>
        <taxon>Agaricomycetes</taxon>
        <taxon>Agaricomycetidae</taxon>
        <taxon>Boletales</taxon>
        <taxon>Boletales incertae sedis</taxon>
        <taxon>Leucogyrophana</taxon>
    </lineage>
</organism>
<evidence type="ECO:0000256" key="5">
    <source>
        <dbReference type="PIRSR" id="PIRSR601019-1"/>
    </source>
</evidence>
<dbReference type="GO" id="GO:0031683">
    <property type="term" value="F:G-protein beta/gamma-subunit complex binding"/>
    <property type="evidence" value="ECO:0007669"/>
    <property type="project" value="InterPro"/>
</dbReference>
<reference evidence="8 9" key="1">
    <citation type="submission" date="2014-04" db="EMBL/GenBank/DDBJ databases">
        <title>Evolutionary Origins and Diversification of the Mycorrhizal Mutualists.</title>
        <authorList>
            <consortium name="DOE Joint Genome Institute"/>
            <consortium name="Mycorrhizal Genomics Consortium"/>
            <person name="Kohler A."/>
            <person name="Kuo A."/>
            <person name="Nagy L.G."/>
            <person name="Floudas D."/>
            <person name="Copeland A."/>
            <person name="Barry K.W."/>
            <person name="Cichocki N."/>
            <person name="Veneault-Fourrey C."/>
            <person name="LaButti K."/>
            <person name="Lindquist E.A."/>
            <person name="Lipzen A."/>
            <person name="Lundell T."/>
            <person name="Morin E."/>
            <person name="Murat C."/>
            <person name="Riley R."/>
            <person name="Ohm R."/>
            <person name="Sun H."/>
            <person name="Tunlid A."/>
            <person name="Henrissat B."/>
            <person name="Grigoriev I.V."/>
            <person name="Hibbett D.S."/>
            <person name="Martin F."/>
        </authorList>
    </citation>
    <scope>NUCLEOTIDE SEQUENCE [LARGE SCALE GENOMIC DNA]</scope>
    <source>
        <strain evidence="8 9">MD-312</strain>
    </source>
</reference>
<evidence type="ECO:0000256" key="1">
    <source>
        <dbReference type="ARBA" id="ARBA00022723"/>
    </source>
</evidence>
<feature type="binding site" evidence="6">
    <location>
        <position position="528"/>
    </location>
    <ligand>
        <name>Mg(2+)</name>
        <dbReference type="ChEBI" id="CHEBI:18420"/>
    </ligand>
</feature>
<dbReference type="HOGENOM" id="CLU_014184_1_1_1"/>
<accession>A0A0C9VW95</accession>
<dbReference type="InterPro" id="IPR011025">
    <property type="entry name" value="GproteinA_insert"/>
</dbReference>
<dbReference type="Proteomes" id="UP000053820">
    <property type="component" value="Unassembled WGS sequence"/>
</dbReference>
<dbReference type="SUPFAM" id="SSF47895">
    <property type="entry name" value="Transducin (alpha subunit), insertion domain"/>
    <property type="match status" value="1"/>
</dbReference>
<feature type="region of interest" description="Disordered" evidence="7">
    <location>
        <begin position="414"/>
        <end position="466"/>
    </location>
</feature>
<gene>
    <name evidence="8" type="ORF">HYDPIDRAFT_157814</name>
</gene>
<dbReference type="FunFam" id="3.40.50.300:FF:000692">
    <property type="entry name" value="Guanine nucleotide-binding protein subunit alpha"/>
    <property type="match status" value="1"/>
</dbReference>
<proteinExistence type="predicted"/>
<keyword evidence="4" id="KW-0807">Transducer</keyword>
<feature type="compositionally biased region" description="Low complexity" evidence="7">
    <location>
        <begin position="441"/>
        <end position="456"/>
    </location>
</feature>
<dbReference type="PANTHER" id="PTHR10218">
    <property type="entry name" value="GTP-BINDING PROTEIN ALPHA SUBUNIT"/>
    <property type="match status" value="1"/>
</dbReference>
<feature type="binding site" evidence="5">
    <location>
        <begin position="497"/>
        <end position="498"/>
    </location>
    <ligand>
        <name>GTP</name>
        <dbReference type="ChEBI" id="CHEBI:37565"/>
    </ligand>
</feature>
<evidence type="ECO:0000256" key="4">
    <source>
        <dbReference type="ARBA" id="ARBA00023224"/>
    </source>
</evidence>
<dbReference type="InterPro" id="IPR001019">
    <property type="entry name" value="Gprotein_alpha_su"/>
</dbReference>
<feature type="compositionally biased region" description="Polar residues" evidence="7">
    <location>
        <begin position="206"/>
        <end position="215"/>
    </location>
</feature>
<evidence type="ECO:0000256" key="6">
    <source>
        <dbReference type="PIRSR" id="PIRSR601019-2"/>
    </source>
</evidence>
<feature type="compositionally biased region" description="Basic and acidic residues" evidence="7">
    <location>
        <begin position="317"/>
        <end position="327"/>
    </location>
</feature>
<dbReference type="Pfam" id="PF00503">
    <property type="entry name" value="G-alpha"/>
    <property type="match status" value="2"/>
</dbReference>
<keyword evidence="6" id="KW-0460">Magnesium</keyword>
<feature type="region of interest" description="Disordered" evidence="7">
    <location>
        <begin position="260"/>
        <end position="328"/>
    </location>
</feature>
<feature type="compositionally biased region" description="Low complexity" evidence="7">
    <location>
        <begin position="133"/>
        <end position="144"/>
    </location>
</feature>
<dbReference type="SUPFAM" id="SSF52540">
    <property type="entry name" value="P-loop containing nucleoside triphosphate hydrolases"/>
    <property type="match status" value="1"/>
</dbReference>
<evidence type="ECO:0008006" key="10">
    <source>
        <dbReference type="Google" id="ProtNLM"/>
    </source>
</evidence>
<dbReference type="GO" id="GO:0003924">
    <property type="term" value="F:GTPase activity"/>
    <property type="evidence" value="ECO:0007669"/>
    <property type="project" value="InterPro"/>
</dbReference>
<dbReference type="AlphaFoldDB" id="A0A0C9VW95"/>
<dbReference type="GO" id="GO:0005834">
    <property type="term" value="C:heterotrimeric G-protein complex"/>
    <property type="evidence" value="ECO:0007669"/>
    <property type="project" value="TreeGrafter"/>
</dbReference>
<dbReference type="GO" id="GO:0001664">
    <property type="term" value="F:G protein-coupled receptor binding"/>
    <property type="evidence" value="ECO:0007669"/>
    <property type="project" value="TreeGrafter"/>
</dbReference>
<feature type="binding site" evidence="5">
    <location>
        <begin position="616"/>
        <end position="619"/>
    </location>
    <ligand>
        <name>GTP</name>
        <dbReference type="ChEBI" id="CHEBI:37565"/>
    </ligand>
</feature>
<dbReference type="PANTHER" id="PTHR10218:SF360">
    <property type="entry name" value="GUANINE NUCLEOTIDE-BINDING PROTEIN SUBUNIT ALPHA HOMOLOG"/>
    <property type="match status" value="1"/>
</dbReference>
<dbReference type="EMBL" id="KN839855">
    <property type="protein sequence ID" value="KIJ62440.1"/>
    <property type="molecule type" value="Genomic_DNA"/>
</dbReference>
<dbReference type="GO" id="GO:0005737">
    <property type="term" value="C:cytoplasm"/>
    <property type="evidence" value="ECO:0007669"/>
    <property type="project" value="TreeGrafter"/>
</dbReference>
<dbReference type="InterPro" id="IPR027417">
    <property type="entry name" value="P-loop_NTPase"/>
</dbReference>
<keyword evidence="9" id="KW-1185">Reference proteome</keyword>
<feature type="compositionally biased region" description="Polar residues" evidence="7">
    <location>
        <begin position="159"/>
        <end position="173"/>
    </location>
</feature>
<evidence type="ECO:0000313" key="8">
    <source>
        <dbReference type="EMBL" id="KIJ62440.1"/>
    </source>
</evidence>
<keyword evidence="2 5" id="KW-0547">Nucleotide-binding</keyword>
<protein>
    <recommendedName>
        <fullName evidence="10">G-alpha-domain-containing protein</fullName>
    </recommendedName>
</protein>
<dbReference type="PROSITE" id="PS51882">
    <property type="entry name" value="G_ALPHA"/>
    <property type="match status" value="1"/>
</dbReference>
<keyword evidence="3 5" id="KW-0342">GTP-binding</keyword>
<evidence type="ECO:0000256" key="7">
    <source>
        <dbReference type="SAM" id="MobiDB-lite"/>
    </source>
</evidence>
<feature type="compositionally biased region" description="Polar residues" evidence="7">
    <location>
        <begin position="270"/>
        <end position="316"/>
    </location>
</feature>
<dbReference type="GO" id="GO:0007188">
    <property type="term" value="P:adenylate cyclase-modulating G protein-coupled receptor signaling pathway"/>
    <property type="evidence" value="ECO:0007669"/>
    <property type="project" value="TreeGrafter"/>
</dbReference>
<dbReference type="SMART" id="SM00275">
    <property type="entry name" value="G_alpha"/>
    <property type="match status" value="1"/>
</dbReference>
<evidence type="ECO:0000256" key="3">
    <source>
        <dbReference type="ARBA" id="ARBA00023134"/>
    </source>
</evidence>
<dbReference type="OrthoDB" id="5817230at2759"/>
<dbReference type="GO" id="GO:0046872">
    <property type="term" value="F:metal ion binding"/>
    <property type="evidence" value="ECO:0007669"/>
    <property type="project" value="UniProtKB-KW"/>
</dbReference>
<feature type="region of interest" description="Disordered" evidence="7">
    <location>
        <begin position="1"/>
        <end position="46"/>
    </location>
</feature>
<dbReference type="GO" id="GO:0005525">
    <property type="term" value="F:GTP binding"/>
    <property type="evidence" value="ECO:0007669"/>
    <property type="project" value="UniProtKB-KW"/>
</dbReference>
<feature type="binding site" evidence="5">
    <location>
        <position position="677"/>
    </location>
    <ligand>
        <name>GTP</name>
        <dbReference type="ChEBI" id="CHEBI:37565"/>
    </ligand>
</feature>
<dbReference type="Gene3D" id="3.40.50.300">
    <property type="entry name" value="P-loop containing nucleotide triphosphate hydrolases"/>
    <property type="match status" value="2"/>
</dbReference>
<feature type="region of interest" description="Disordered" evidence="7">
    <location>
        <begin position="129"/>
        <end position="215"/>
    </location>
</feature>
<evidence type="ECO:0000256" key="2">
    <source>
        <dbReference type="ARBA" id="ARBA00022741"/>
    </source>
</evidence>
<sequence>MTYRTSLEKLAHRTTQDDGWSAIFRPSPNETPEEKKERIARQQEANRVSKEIDESIEKSRKLYEKRKKAIKVLLLGQAESGKSTMLRNFQLAFCPTYFHSEISIWKTIIQLNLIGSVKKLLSIIEDELDSQASRSPRGPLSSSPHTPRSPISASPRLHSASSPRTPLSPSTGSFPALPPPVLLATGVNGGSSTVNGNGNGAGPGPSSLTANFPTTDLSTLSVPSVDPLFAPTGDLPPAGVSGLAGLLSALENSESAPASASTLRLGVPGASSTSRVGTPSPASNTRNGVAPSASRSAVGSAATSRHPLSQSTSAVQTDHDKDQDPDHLPITQAHSALRLRLLPLLSVETNLARQLLPEWGGGVSPSALNSGSTSGLGSGWAKWASGGAGGSENGLGLGKGEVCVRAGGGWKSVIERVSNSGPPGPGQRPSTADTLRQPIDPSATSSSSSSSHSSRAARPHPSDPTPLLQALAPDIYALWKDPAVQGLLKRRGVRMEDSAGFFLNDVMRIGKPGWKPAVEDIVRARLRTFGVEEHRFLMDNGSEWYIYDVGGSRSMRPQWVPYFDDVQAIIFLAPLVFNQVLDEDRMVNRLEDSIYLWKEVCTNALLARANIILFLNKMDILESTLKAGIRVETYVPSYGNQPNEIENVVKYFREKFRAYHRRLSPRQRTFFCHETSAIDTHATQAVLVGVREGILRNHLEKLNVI</sequence>
<dbReference type="Gene3D" id="1.10.400.10">
    <property type="entry name" value="GI Alpha 1, domain 2-like"/>
    <property type="match status" value="1"/>
</dbReference>